<organism evidence="4 5">
    <name type="scientific">Enemella evansiae</name>
    <dbReference type="NCBI Taxonomy" id="2016499"/>
    <lineage>
        <taxon>Bacteria</taxon>
        <taxon>Bacillati</taxon>
        <taxon>Actinomycetota</taxon>
        <taxon>Actinomycetes</taxon>
        <taxon>Propionibacteriales</taxon>
        <taxon>Propionibacteriaceae</taxon>
        <taxon>Enemella</taxon>
    </lineage>
</organism>
<proteinExistence type="predicted"/>
<dbReference type="OrthoDB" id="3534574at2"/>
<dbReference type="PANTHER" id="PTHR40763:SF5">
    <property type="entry name" value="MEMBRANE PROTEIN"/>
    <property type="match status" value="1"/>
</dbReference>
<keyword evidence="2" id="KW-0472">Membrane</keyword>
<feature type="region of interest" description="Disordered" evidence="1">
    <location>
        <begin position="55"/>
        <end position="97"/>
    </location>
</feature>
<feature type="domain" description="DUF1707" evidence="3">
    <location>
        <begin position="8"/>
        <end position="60"/>
    </location>
</feature>
<dbReference type="InterPro" id="IPR012551">
    <property type="entry name" value="DUF1707_SHOCT-like"/>
</dbReference>
<evidence type="ECO:0000313" key="4">
    <source>
        <dbReference type="EMBL" id="OYO16758.1"/>
    </source>
</evidence>
<dbReference type="PANTHER" id="PTHR40763">
    <property type="entry name" value="MEMBRANE PROTEIN-RELATED"/>
    <property type="match status" value="1"/>
</dbReference>
<feature type="transmembrane region" description="Helical" evidence="2">
    <location>
        <begin position="140"/>
        <end position="156"/>
    </location>
</feature>
<dbReference type="Proteomes" id="UP000215896">
    <property type="component" value="Unassembled WGS sequence"/>
</dbReference>
<accession>A0A255GLP1</accession>
<dbReference type="RefSeq" id="WP_094401786.1">
    <property type="nucleotide sequence ID" value="NZ_NMVL01000013.1"/>
</dbReference>
<keyword evidence="5" id="KW-1185">Reference proteome</keyword>
<keyword evidence="2" id="KW-1133">Transmembrane helix</keyword>
<dbReference type="AlphaFoldDB" id="A0A255GLP1"/>
<sequence length="242" mass="27123">MSDEQFSMRAGDADRDDAVSLLQEHLTAGRLSHEEFDERISKALSAKTQQELRDLFTDLPGRRPGEAAGASRAPQDPPGRGFAEYPQTPGGYPAPVDHPAYGPGAGFAPPKPERPWFAQWWLLLVAIFVSGMSGGRLGPLVPMVIIWLWVVWPFLIRPRMGQQYQPRQEQAPYSMRITHTVRETYYPTHGSRPLTNEQRLQIEGALTYGNKHEAIRLYQEFTGAGIPEATQVVRTMQRELGG</sequence>
<gene>
    <name evidence="4" type="ORF">CGZ94_03755</name>
</gene>
<evidence type="ECO:0000259" key="3">
    <source>
        <dbReference type="Pfam" id="PF08044"/>
    </source>
</evidence>
<feature type="compositionally biased region" description="Basic and acidic residues" evidence="1">
    <location>
        <begin position="55"/>
        <end position="65"/>
    </location>
</feature>
<dbReference type="EMBL" id="NMVO01000002">
    <property type="protein sequence ID" value="OYO16758.1"/>
    <property type="molecule type" value="Genomic_DNA"/>
</dbReference>
<evidence type="ECO:0000313" key="5">
    <source>
        <dbReference type="Proteomes" id="UP000215896"/>
    </source>
</evidence>
<evidence type="ECO:0000256" key="1">
    <source>
        <dbReference type="SAM" id="MobiDB-lite"/>
    </source>
</evidence>
<keyword evidence="2" id="KW-0812">Transmembrane</keyword>
<name>A0A255GLP1_9ACTN</name>
<protein>
    <recommendedName>
        <fullName evidence="3">DUF1707 domain-containing protein</fullName>
    </recommendedName>
</protein>
<accession>A0A4R6LUH8</accession>
<comment type="caution">
    <text evidence="4">The sequence shown here is derived from an EMBL/GenBank/DDBJ whole genome shotgun (WGS) entry which is preliminary data.</text>
</comment>
<dbReference type="Pfam" id="PF08044">
    <property type="entry name" value="DUF1707"/>
    <property type="match status" value="1"/>
</dbReference>
<reference evidence="4 5" key="1">
    <citation type="submission" date="2017-07" db="EMBL/GenBank/DDBJ databases">
        <title>Draft whole genome sequences of clinical Proprionibacteriaceae strains.</title>
        <authorList>
            <person name="Bernier A.-M."/>
            <person name="Bernard K."/>
            <person name="Domingo M.-C."/>
        </authorList>
    </citation>
    <scope>NUCLEOTIDE SEQUENCE [LARGE SCALE GENOMIC DNA]</scope>
    <source>
        <strain evidence="4 5">NML 030167</strain>
    </source>
</reference>
<evidence type="ECO:0000256" key="2">
    <source>
        <dbReference type="SAM" id="Phobius"/>
    </source>
</evidence>